<dbReference type="Proteomes" id="UP000233375">
    <property type="component" value="Unassembled WGS sequence"/>
</dbReference>
<evidence type="ECO:0000256" key="1">
    <source>
        <dbReference type="ARBA" id="ARBA00023186"/>
    </source>
</evidence>
<dbReference type="RefSeq" id="WP_101177924.1">
    <property type="nucleotide sequence ID" value="NZ_PISE01000031.1"/>
</dbReference>
<reference evidence="2 3" key="1">
    <citation type="journal article" date="2003" name="Int. J. Syst. Evol. Microbiol.">
        <title>Bacillus nealsonii sp. nov., isolated from a spacecraft-assembly facility, whose spores are gamma-radiation resistant.</title>
        <authorList>
            <person name="Venkateswaran K."/>
            <person name="Kempf M."/>
            <person name="Chen F."/>
            <person name="Satomi M."/>
            <person name="Nicholson W."/>
            <person name="Kern R."/>
        </authorList>
    </citation>
    <scope>NUCLEOTIDE SEQUENCE [LARGE SCALE GENOMIC DNA]</scope>
    <source>
        <strain evidence="2 3">FO-92</strain>
    </source>
</reference>
<organism evidence="2 3">
    <name type="scientific">Niallia nealsonii</name>
    <dbReference type="NCBI Taxonomy" id="115979"/>
    <lineage>
        <taxon>Bacteria</taxon>
        <taxon>Bacillati</taxon>
        <taxon>Bacillota</taxon>
        <taxon>Bacilli</taxon>
        <taxon>Bacillales</taxon>
        <taxon>Bacillaceae</taxon>
        <taxon>Niallia</taxon>
    </lineage>
</organism>
<keyword evidence="3" id="KW-1185">Reference proteome</keyword>
<name>A0A2N0Z065_9BACI</name>
<comment type="caution">
    <text evidence="2">The sequence shown here is derived from an EMBL/GenBank/DDBJ whole genome shotgun (WGS) entry which is preliminary data.</text>
</comment>
<dbReference type="GO" id="GO:0051087">
    <property type="term" value="F:protein-folding chaperone binding"/>
    <property type="evidence" value="ECO:0007669"/>
    <property type="project" value="InterPro"/>
</dbReference>
<dbReference type="OrthoDB" id="2829865at2"/>
<dbReference type="Pfam" id="PF01025">
    <property type="entry name" value="GrpE"/>
    <property type="match status" value="1"/>
</dbReference>
<dbReference type="GO" id="GO:0006457">
    <property type="term" value="P:protein folding"/>
    <property type="evidence" value="ECO:0007669"/>
    <property type="project" value="InterPro"/>
</dbReference>
<sequence length="347" mass="39920">MNHKEELLSKFNESQGNYQEKRSCMDDWKEDFKKLETEIQNLIASFHKHYESSELTEDFSSDIRGKLENRREGIRLSVKSASRLLKKLAPEKPLTDVEKEFIANEKLAKEILAAREFSPIKEAAEEQNEFVQGEIENEISAAISETGAINKENTVSQKKQNEKNSVVEEVSEGNKSDLTIIQDAIQINDGILIELKEHLQSAENRFFKFIEKGVAPVLDGLYSGKAYALDLIEQLEKNNNEELNQTKQWLTIYDTLMNEIEELFARFSIKLYAPERGSFFDENKQEPIGVIEAADLEDEQIKEVVRYGLHFEKEMTNESSYLLRPAQVIVVKNKKVEVKESCEGNEQ</sequence>
<dbReference type="GO" id="GO:0042803">
    <property type="term" value="F:protein homodimerization activity"/>
    <property type="evidence" value="ECO:0007669"/>
    <property type="project" value="InterPro"/>
</dbReference>
<evidence type="ECO:0000313" key="2">
    <source>
        <dbReference type="EMBL" id="PKG22903.1"/>
    </source>
</evidence>
<accession>A0A2N0Z065</accession>
<dbReference type="AlphaFoldDB" id="A0A2N0Z065"/>
<dbReference type="EMBL" id="PISE01000031">
    <property type="protein sequence ID" value="PKG22903.1"/>
    <property type="molecule type" value="Genomic_DNA"/>
</dbReference>
<dbReference type="GO" id="GO:0000774">
    <property type="term" value="F:adenyl-nucleotide exchange factor activity"/>
    <property type="evidence" value="ECO:0007669"/>
    <property type="project" value="InterPro"/>
</dbReference>
<proteinExistence type="predicted"/>
<protein>
    <submittedName>
        <fullName evidence="2">Nucleotide exchange factor GrpE</fullName>
    </submittedName>
</protein>
<dbReference type="InterPro" id="IPR009012">
    <property type="entry name" value="GrpE_head"/>
</dbReference>
<dbReference type="InterPro" id="IPR000740">
    <property type="entry name" value="GrpE"/>
</dbReference>
<evidence type="ECO:0000313" key="3">
    <source>
        <dbReference type="Proteomes" id="UP000233375"/>
    </source>
</evidence>
<keyword evidence="1" id="KW-0143">Chaperone</keyword>
<gene>
    <name evidence="2" type="primary">grpE</name>
    <name evidence="2" type="ORF">CWS01_14580</name>
</gene>
<dbReference type="Gene3D" id="2.30.22.10">
    <property type="entry name" value="Head domain of nucleotide exchange factor GrpE"/>
    <property type="match status" value="1"/>
</dbReference>